<feature type="region of interest" description="Disordered" evidence="1">
    <location>
        <begin position="60"/>
        <end position="112"/>
    </location>
</feature>
<reference evidence="3" key="1">
    <citation type="submission" date="2017-11" db="EMBL/GenBank/DDBJ databases">
        <authorList>
            <person name="Lima N.C."/>
            <person name="Parody-Merino A.M."/>
            <person name="Battley P.F."/>
            <person name="Fidler A.E."/>
            <person name="Prosdocimi F."/>
        </authorList>
    </citation>
    <scope>NUCLEOTIDE SEQUENCE [LARGE SCALE GENOMIC DNA]</scope>
</reference>
<name>A0A2I0TGM7_LIMLA</name>
<dbReference type="AlphaFoldDB" id="A0A2I0TGM7"/>
<sequence>MVPLSNQVSAEGKILLSYHKEDDREANMQLGISYQAEGDTTAITTITKYNHLFKSKACWSVNPGLGKVPRQKKKKKKKKKVPRQKKKKKKKKQKKGKKKRVSENRRGTAVST</sequence>
<gene>
    <name evidence="2" type="ORF">llap_16751</name>
</gene>
<reference evidence="3" key="2">
    <citation type="submission" date="2017-12" db="EMBL/GenBank/DDBJ databases">
        <title>Genome sequence of the Bar-tailed Godwit (Limosa lapponica baueri).</title>
        <authorList>
            <person name="Lima N.C.B."/>
            <person name="Parody-Merino A.M."/>
            <person name="Battley P.F."/>
            <person name="Fidler A.E."/>
            <person name="Prosdocimi F."/>
        </authorList>
    </citation>
    <scope>NUCLEOTIDE SEQUENCE [LARGE SCALE GENOMIC DNA]</scope>
</reference>
<accession>A0A2I0TGM7</accession>
<dbReference type="EMBL" id="KZ510656">
    <property type="protein sequence ID" value="PKU32945.1"/>
    <property type="molecule type" value="Genomic_DNA"/>
</dbReference>
<keyword evidence="3" id="KW-1185">Reference proteome</keyword>
<dbReference type="Proteomes" id="UP000233556">
    <property type="component" value="Unassembled WGS sequence"/>
</dbReference>
<proteinExistence type="predicted"/>
<evidence type="ECO:0000313" key="3">
    <source>
        <dbReference type="Proteomes" id="UP000233556"/>
    </source>
</evidence>
<evidence type="ECO:0000313" key="2">
    <source>
        <dbReference type="EMBL" id="PKU32945.1"/>
    </source>
</evidence>
<feature type="compositionally biased region" description="Basic residues" evidence="1">
    <location>
        <begin position="69"/>
        <end position="100"/>
    </location>
</feature>
<protein>
    <submittedName>
        <fullName evidence="2">Uncharacterized protein</fullName>
    </submittedName>
</protein>
<evidence type="ECO:0000256" key="1">
    <source>
        <dbReference type="SAM" id="MobiDB-lite"/>
    </source>
</evidence>
<organism evidence="2 3">
    <name type="scientific">Limosa lapponica baueri</name>
    <dbReference type="NCBI Taxonomy" id="1758121"/>
    <lineage>
        <taxon>Eukaryota</taxon>
        <taxon>Metazoa</taxon>
        <taxon>Chordata</taxon>
        <taxon>Craniata</taxon>
        <taxon>Vertebrata</taxon>
        <taxon>Euteleostomi</taxon>
        <taxon>Archelosauria</taxon>
        <taxon>Archosauria</taxon>
        <taxon>Dinosauria</taxon>
        <taxon>Saurischia</taxon>
        <taxon>Theropoda</taxon>
        <taxon>Coelurosauria</taxon>
        <taxon>Aves</taxon>
        <taxon>Neognathae</taxon>
        <taxon>Neoaves</taxon>
        <taxon>Charadriiformes</taxon>
        <taxon>Scolopacidae</taxon>
        <taxon>Limosa</taxon>
    </lineage>
</organism>